<organism evidence="2 3">
    <name type="scientific">Ostreobium quekettii</name>
    <dbReference type="NCBI Taxonomy" id="121088"/>
    <lineage>
        <taxon>Eukaryota</taxon>
        <taxon>Viridiplantae</taxon>
        <taxon>Chlorophyta</taxon>
        <taxon>core chlorophytes</taxon>
        <taxon>Ulvophyceae</taxon>
        <taxon>TCBD clade</taxon>
        <taxon>Bryopsidales</taxon>
        <taxon>Ostreobineae</taxon>
        <taxon>Ostreobiaceae</taxon>
        <taxon>Ostreobium</taxon>
    </lineage>
</organism>
<protein>
    <submittedName>
        <fullName evidence="2">Uncharacterized protein</fullName>
    </submittedName>
</protein>
<feature type="compositionally biased region" description="Low complexity" evidence="1">
    <location>
        <begin position="42"/>
        <end position="61"/>
    </location>
</feature>
<sequence>MAGSRRFQAKGKRVYVGDHKKSGGSYVLVKKLPARQQFTGGAQAQHVQPVYQQQPPQHYQPGYRPYKGHPAGQQFQQRSYREAGLYQPPAIRSQPSRPYRRSQAQQQRPESFGWGNSNPKGRGYGGQRGSSNYNQHFLWR</sequence>
<comment type="caution">
    <text evidence="2">The sequence shown here is derived from an EMBL/GenBank/DDBJ whole genome shotgun (WGS) entry which is preliminary data.</text>
</comment>
<evidence type="ECO:0000313" key="3">
    <source>
        <dbReference type="Proteomes" id="UP000708148"/>
    </source>
</evidence>
<dbReference type="Proteomes" id="UP000708148">
    <property type="component" value="Unassembled WGS sequence"/>
</dbReference>
<accession>A0A8S1ISN8</accession>
<feature type="compositionally biased region" description="Low complexity" evidence="1">
    <location>
        <begin position="92"/>
        <end position="109"/>
    </location>
</feature>
<keyword evidence="3" id="KW-1185">Reference proteome</keyword>
<dbReference type="AlphaFoldDB" id="A0A8S1ISN8"/>
<name>A0A8S1ISN8_9CHLO</name>
<reference evidence="2" key="1">
    <citation type="submission" date="2020-12" db="EMBL/GenBank/DDBJ databases">
        <authorList>
            <person name="Iha C."/>
        </authorList>
    </citation>
    <scope>NUCLEOTIDE SEQUENCE</scope>
</reference>
<proteinExistence type="predicted"/>
<gene>
    <name evidence="2" type="ORF">OSTQU699_LOCUS3182</name>
</gene>
<feature type="region of interest" description="Disordered" evidence="1">
    <location>
        <begin position="39"/>
        <end position="140"/>
    </location>
</feature>
<dbReference type="EMBL" id="CAJHUC010000716">
    <property type="protein sequence ID" value="CAD7697821.1"/>
    <property type="molecule type" value="Genomic_DNA"/>
</dbReference>
<evidence type="ECO:0000313" key="2">
    <source>
        <dbReference type="EMBL" id="CAD7697821.1"/>
    </source>
</evidence>
<feature type="compositionally biased region" description="Polar residues" evidence="1">
    <location>
        <begin position="129"/>
        <end position="140"/>
    </location>
</feature>
<evidence type="ECO:0000256" key="1">
    <source>
        <dbReference type="SAM" id="MobiDB-lite"/>
    </source>
</evidence>